<dbReference type="EMBL" id="JARJCM010000077">
    <property type="protein sequence ID" value="KAJ7031921.1"/>
    <property type="molecule type" value="Genomic_DNA"/>
</dbReference>
<accession>A0AAD6SPW6</accession>
<name>A0AAD6SPW6_9AGAR</name>
<dbReference type="AlphaFoldDB" id="A0AAD6SPW6"/>
<organism evidence="1 2">
    <name type="scientific">Mycena alexandri</name>
    <dbReference type="NCBI Taxonomy" id="1745969"/>
    <lineage>
        <taxon>Eukaryota</taxon>
        <taxon>Fungi</taxon>
        <taxon>Dikarya</taxon>
        <taxon>Basidiomycota</taxon>
        <taxon>Agaricomycotina</taxon>
        <taxon>Agaricomycetes</taxon>
        <taxon>Agaricomycetidae</taxon>
        <taxon>Agaricales</taxon>
        <taxon>Marasmiineae</taxon>
        <taxon>Mycenaceae</taxon>
        <taxon>Mycena</taxon>
    </lineage>
</organism>
<sequence>MCTLESSPSNPHSPQAEIAELARGASNLSSLTRKLTHCFRLAETSAKTDQVLKELAITKKEVEITKKELGITKKELGITKKQLALTKRALARILNRELSQLKNSLADLNVILPFELFDRIMKAVDQDIKAQLTPEDLTLMEVTKCNWIGAFIDIQTGVSDVAITREVRAVANKVYAALSREDLALFLYARHAARHLGLQKRYALWHPIPTLEYAKVALATFAAMDGTMFDVSLNVQYAQDFVASHTSTCPSGISLFLDSAWDPRERIEVEIAEVEADLAEVEQMASVV</sequence>
<keyword evidence="2" id="KW-1185">Reference proteome</keyword>
<gene>
    <name evidence="1" type="ORF">C8F04DRAFT_1108622</name>
</gene>
<evidence type="ECO:0000313" key="1">
    <source>
        <dbReference type="EMBL" id="KAJ7031921.1"/>
    </source>
</evidence>
<reference evidence="1" key="1">
    <citation type="submission" date="2023-03" db="EMBL/GenBank/DDBJ databases">
        <title>Massive genome expansion in bonnet fungi (Mycena s.s.) driven by repeated elements and novel gene families across ecological guilds.</title>
        <authorList>
            <consortium name="Lawrence Berkeley National Laboratory"/>
            <person name="Harder C.B."/>
            <person name="Miyauchi S."/>
            <person name="Viragh M."/>
            <person name="Kuo A."/>
            <person name="Thoen E."/>
            <person name="Andreopoulos B."/>
            <person name="Lu D."/>
            <person name="Skrede I."/>
            <person name="Drula E."/>
            <person name="Henrissat B."/>
            <person name="Morin E."/>
            <person name="Kohler A."/>
            <person name="Barry K."/>
            <person name="LaButti K."/>
            <person name="Morin E."/>
            <person name="Salamov A."/>
            <person name="Lipzen A."/>
            <person name="Mereny Z."/>
            <person name="Hegedus B."/>
            <person name="Baldrian P."/>
            <person name="Stursova M."/>
            <person name="Weitz H."/>
            <person name="Taylor A."/>
            <person name="Grigoriev I.V."/>
            <person name="Nagy L.G."/>
            <person name="Martin F."/>
            <person name="Kauserud H."/>
        </authorList>
    </citation>
    <scope>NUCLEOTIDE SEQUENCE</scope>
    <source>
        <strain evidence="1">CBHHK200</strain>
    </source>
</reference>
<comment type="caution">
    <text evidence="1">The sequence shown here is derived from an EMBL/GenBank/DDBJ whole genome shotgun (WGS) entry which is preliminary data.</text>
</comment>
<protein>
    <submittedName>
        <fullName evidence="1">Uncharacterized protein</fullName>
    </submittedName>
</protein>
<proteinExistence type="predicted"/>
<evidence type="ECO:0000313" key="2">
    <source>
        <dbReference type="Proteomes" id="UP001218188"/>
    </source>
</evidence>
<dbReference type="Proteomes" id="UP001218188">
    <property type="component" value="Unassembled WGS sequence"/>
</dbReference>